<gene>
    <name evidence="11" type="ORF">G4L39_12970</name>
</gene>
<keyword evidence="12" id="KW-1185">Reference proteome</keyword>
<evidence type="ECO:0000313" key="11">
    <source>
        <dbReference type="EMBL" id="NGO40300.1"/>
    </source>
</evidence>
<feature type="domain" description="ABC3 transporter permease C-terminal" evidence="9">
    <location>
        <begin position="361"/>
        <end position="476"/>
    </location>
</feature>
<comment type="subcellular location">
    <subcellularLocation>
        <location evidence="1">Cell membrane</location>
        <topology evidence="1">Multi-pass membrane protein</topology>
    </subcellularLocation>
</comment>
<keyword evidence="5 8" id="KW-0472">Membrane</keyword>
<protein>
    <submittedName>
        <fullName evidence="11">ABC transporter permease</fullName>
    </submittedName>
</protein>
<feature type="domain" description="MacB-like periplasmic core" evidence="10">
    <location>
        <begin position="37"/>
        <end position="216"/>
    </location>
</feature>
<feature type="transmembrane region" description="Helical" evidence="8">
    <location>
        <begin position="443"/>
        <end position="466"/>
    </location>
</feature>
<proteinExistence type="inferred from homology"/>
<evidence type="ECO:0000259" key="10">
    <source>
        <dbReference type="Pfam" id="PF12704"/>
    </source>
</evidence>
<evidence type="ECO:0000256" key="5">
    <source>
        <dbReference type="ARBA" id="ARBA00023136"/>
    </source>
</evidence>
<feature type="compositionally biased region" description="Basic and acidic residues" evidence="7">
    <location>
        <begin position="221"/>
        <end position="231"/>
    </location>
</feature>
<dbReference type="EMBL" id="JAAKYA010000082">
    <property type="protein sequence ID" value="NGO40300.1"/>
    <property type="molecule type" value="Genomic_DNA"/>
</dbReference>
<feature type="region of interest" description="Disordered" evidence="7">
    <location>
        <begin position="221"/>
        <end position="248"/>
    </location>
</feature>
<dbReference type="GO" id="GO:0022857">
    <property type="term" value="F:transmembrane transporter activity"/>
    <property type="evidence" value="ECO:0007669"/>
    <property type="project" value="TreeGrafter"/>
</dbReference>
<dbReference type="InterPro" id="IPR025857">
    <property type="entry name" value="MacB_PCD"/>
</dbReference>
<sequence>MTDRTHPQGLDTRSLASRLIPTLQAGLREIWAHKFRSLLTMLGIVLGVSSLVAMSALVTGMERGAREALIAIGGLARVRVEPAELPVDQRHLADQAVGITLNDVEALERSAPLVRLLSPEMRIPATVSANGKTFRPWMCVGVRPAALEMMEHRIAHGRMFNELDDELARNVCVIGTATRDELWGSPEETGREIIPVGETLYINGVPFVIIGMFEHYESEQERRERELRRQQQAESQVQVGPQRDRGRVRRPGGFAFRLKNSTILIPLNTVWMRFRTMVVTSGFGPRWFRDPSALNTRPDPVLSGLEVKVVSVDLLPEALQQMRNVLMLTHRGIEDFQFRTQEEWAEQIDTFVRNARLSGGLIAGISLLVGGIGIMNIMLASISERVREIGIRKSVGASDGDIFVQILVESVVVSVLGGLLGMAAAVGLVHLVAQLSPTGNEPVITPLALGVAFGFSVVVGILAGIYPAVKAARLHPIEALRYE</sequence>
<evidence type="ECO:0000256" key="4">
    <source>
        <dbReference type="ARBA" id="ARBA00022989"/>
    </source>
</evidence>
<dbReference type="InterPro" id="IPR003838">
    <property type="entry name" value="ABC3_permease_C"/>
</dbReference>
<evidence type="ECO:0000259" key="9">
    <source>
        <dbReference type="Pfam" id="PF02687"/>
    </source>
</evidence>
<evidence type="ECO:0000256" key="3">
    <source>
        <dbReference type="ARBA" id="ARBA00022692"/>
    </source>
</evidence>
<reference evidence="11 12" key="1">
    <citation type="submission" date="2020-02" db="EMBL/GenBank/DDBJ databases">
        <title>Draft genome sequence of Limisphaera ngatamarikiensis NGM72.4T, a thermophilic Verrucomicrobia grouped in subdivision 3.</title>
        <authorList>
            <person name="Carere C.R."/>
            <person name="Steen J."/>
            <person name="Hugenholtz P."/>
            <person name="Stott M.B."/>
        </authorList>
    </citation>
    <scope>NUCLEOTIDE SEQUENCE [LARGE SCALE GENOMIC DNA]</scope>
    <source>
        <strain evidence="11 12">NGM72.4</strain>
    </source>
</reference>
<dbReference type="PANTHER" id="PTHR30572">
    <property type="entry name" value="MEMBRANE COMPONENT OF TRANSPORTER-RELATED"/>
    <property type="match status" value="1"/>
</dbReference>
<dbReference type="GO" id="GO:0005886">
    <property type="term" value="C:plasma membrane"/>
    <property type="evidence" value="ECO:0007669"/>
    <property type="project" value="UniProtKB-SubCell"/>
</dbReference>
<feature type="transmembrane region" description="Helical" evidence="8">
    <location>
        <begin position="361"/>
        <end position="382"/>
    </location>
</feature>
<evidence type="ECO:0000256" key="2">
    <source>
        <dbReference type="ARBA" id="ARBA00022475"/>
    </source>
</evidence>
<evidence type="ECO:0000256" key="7">
    <source>
        <dbReference type="SAM" id="MobiDB-lite"/>
    </source>
</evidence>
<feature type="transmembrane region" description="Helical" evidence="8">
    <location>
        <begin position="402"/>
        <end position="431"/>
    </location>
</feature>
<organism evidence="11 12">
    <name type="scientific">Limisphaera ngatamarikiensis</name>
    <dbReference type="NCBI Taxonomy" id="1324935"/>
    <lineage>
        <taxon>Bacteria</taxon>
        <taxon>Pseudomonadati</taxon>
        <taxon>Verrucomicrobiota</taxon>
        <taxon>Verrucomicrobiia</taxon>
        <taxon>Limisphaerales</taxon>
        <taxon>Limisphaeraceae</taxon>
        <taxon>Limisphaera</taxon>
    </lineage>
</organism>
<accession>A0A6M1S4V1</accession>
<evidence type="ECO:0000256" key="8">
    <source>
        <dbReference type="SAM" id="Phobius"/>
    </source>
</evidence>
<dbReference type="Pfam" id="PF02687">
    <property type="entry name" value="FtsX"/>
    <property type="match status" value="1"/>
</dbReference>
<dbReference type="Proteomes" id="UP000477311">
    <property type="component" value="Unassembled WGS sequence"/>
</dbReference>
<dbReference type="Pfam" id="PF12704">
    <property type="entry name" value="MacB_PCD"/>
    <property type="match status" value="1"/>
</dbReference>
<evidence type="ECO:0000256" key="6">
    <source>
        <dbReference type="ARBA" id="ARBA00038076"/>
    </source>
</evidence>
<dbReference type="AlphaFoldDB" id="A0A6M1S4V1"/>
<dbReference type="InterPro" id="IPR050250">
    <property type="entry name" value="Macrolide_Exporter_MacB"/>
</dbReference>
<feature type="transmembrane region" description="Helical" evidence="8">
    <location>
        <begin position="38"/>
        <end position="58"/>
    </location>
</feature>
<keyword evidence="3 8" id="KW-0812">Transmembrane</keyword>
<comment type="similarity">
    <text evidence="6">Belongs to the ABC-4 integral membrane protein family.</text>
</comment>
<name>A0A6M1S4V1_9BACT</name>
<comment type="caution">
    <text evidence="11">The sequence shown here is derived from an EMBL/GenBank/DDBJ whole genome shotgun (WGS) entry which is preliminary data.</text>
</comment>
<dbReference type="RefSeq" id="WP_165108729.1">
    <property type="nucleotide sequence ID" value="NZ_JAAKYA010000082.1"/>
</dbReference>
<dbReference type="PANTHER" id="PTHR30572:SF4">
    <property type="entry name" value="ABC TRANSPORTER PERMEASE YTRF"/>
    <property type="match status" value="1"/>
</dbReference>
<evidence type="ECO:0000313" key="12">
    <source>
        <dbReference type="Proteomes" id="UP000477311"/>
    </source>
</evidence>
<keyword evidence="2" id="KW-1003">Cell membrane</keyword>
<evidence type="ECO:0000256" key="1">
    <source>
        <dbReference type="ARBA" id="ARBA00004651"/>
    </source>
</evidence>
<keyword evidence="4 8" id="KW-1133">Transmembrane helix</keyword>